<comment type="similarity">
    <text evidence="1">Belongs to the SPC24 family.</text>
</comment>
<dbReference type="Proteomes" id="UP000093000">
    <property type="component" value="Unassembled WGS sequence"/>
</dbReference>
<protein>
    <recommendedName>
        <fullName evidence="1">Kinetochore protein Spc24</fullName>
    </recommendedName>
</protein>
<keyword evidence="1" id="KW-0131">Cell cycle</keyword>
<keyword evidence="1" id="KW-0132">Cell division</keyword>
<keyword evidence="2" id="KW-0175">Coiled coil</keyword>
<sequence length="165" mass="19024">MESITHEIQQLKETLNHYGLSKQLEETLKSERTAKDKAEKIMRDMEADIKALKHQYALLQQQEKSFESEFESYISKQAQLEEEEIQLVDQVMLKENEAHQLNQEVEQLKAELDAIGKETAPSLDSPHELNQLYLSIYRGLGVIGKMEENGQVNKFVLSKVDQTTC</sequence>
<keyword evidence="1" id="KW-0539">Nucleus</keyword>
<keyword evidence="1" id="KW-0498">Mitosis</keyword>
<keyword evidence="1" id="KW-0137">Centromere</keyword>
<comment type="subcellular location">
    <subcellularLocation>
        <location evidence="1">Nucleus</location>
    </subcellularLocation>
    <subcellularLocation>
        <location evidence="1">Chromosome</location>
        <location evidence="1">Centromere</location>
        <location evidence="1">Kinetochore</location>
    </subcellularLocation>
</comment>
<dbReference type="InParanoid" id="A0A1C7MXR4"/>
<dbReference type="InterPro" id="IPR013252">
    <property type="entry name" value="Ndc80_Spc24"/>
</dbReference>
<reference evidence="3 4" key="1">
    <citation type="submission" date="2016-03" db="EMBL/GenBank/DDBJ databases">
        <title>Choanephora cucurbitarum.</title>
        <authorList>
            <person name="Min B."/>
            <person name="Park H."/>
            <person name="Park J.-H."/>
            <person name="Shin H.-D."/>
            <person name="Choi I.-G."/>
        </authorList>
    </citation>
    <scope>NUCLEOTIDE SEQUENCE [LARGE SCALE GENOMIC DNA]</scope>
    <source>
        <strain evidence="3 4">KUS-F28377</strain>
    </source>
</reference>
<keyword evidence="1" id="KW-0158">Chromosome</keyword>
<feature type="coiled-coil region" evidence="2">
    <location>
        <begin position="21"/>
        <end position="118"/>
    </location>
</feature>
<dbReference type="Pfam" id="PF08286">
    <property type="entry name" value="Spc24"/>
    <property type="match status" value="1"/>
</dbReference>
<dbReference type="GO" id="GO:0005634">
    <property type="term" value="C:nucleus"/>
    <property type="evidence" value="ECO:0007669"/>
    <property type="project" value="UniProtKB-SubCell"/>
</dbReference>
<keyword evidence="1" id="KW-0995">Kinetochore</keyword>
<comment type="caution">
    <text evidence="3">The sequence shown here is derived from an EMBL/GenBank/DDBJ whole genome shotgun (WGS) entry which is preliminary data.</text>
</comment>
<proteinExistence type="inferred from homology"/>
<dbReference type="AlphaFoldDB" id="A0A1C7MXR4"/>
<dbReference type="EMBL" id="LUGH01001362">
    <property type="protein sequence ID" value="OBZ81206.1"/>
    <property type="molecule type" value="Genomic_DNA"/>
</dbReference>
<keyword evidence="4" id="KW-1185">Reference proteome</keyword>
<organism evidence="3 4">
    <name type="scientific">Choanephora cucurbitarum</name>
    <dbReference type="NCBI Taxonomy" id="101091"/>
    <lineage>
        <taxon>Eukaryota</taxon>
        <taxon>Fungi</taxon>
        <taxon>Fungi incertae sedis</taxon>
        <taxon>Mucoromycota</taxon>
        <taxon>Mucoromycotina</taxon>
        <taxon>Mucoromycetes</taxon>
        <taxon>Mucorales</taxon>
        <taxon>Mucorineae</taxon>
        <taxon>Choanephoraceae</taxon>
        <taxon>Choanephoroideae</taxon>
        <taxon>Choanephora</taxon>
    </lineage>
</organism>
<evidence type="ECO:0000313" key="4">
    <source>
        <dbReference type="Proteomes" id="UP000093000"/>
    </source>
</evidence>
<dbReference type="OrthoDB" id="2263770at2759"/>
<accession>A0A1C7MXR4</accession>
<evidence type="ECO:0000313" key="3">
    <source>
        <dbReference type="EMBL" id="OBZ81206.1"/>
    </source>
</evidence>
<name>A0A1C7MXR4_9FUNG</name>
<gene>
    <name evidence="3" type="ORF">A0J61_10745</name>
</gene>
<evidence type="ECO:0000256" key="1">
    <source>
        <dbReference type="RuleBase" id="RU368011"/>
    </source>
</evidence>
<dbReference type="GO" id="GO:0000776">
    <property type="term" value="C:kinetochore"/>
    <property type="evidence" value="ECO:0007669"/>
    <property type="project" value="UniProtKB-KW"/>
</dbReference>
<dbReference type="GO" id="GO:0051301">
    <property type="term" value="P:cell division"/>
    <property type="evidence" value="ECO:0007669"/>
    <property type="project" value="UniProtKB-UniRule"/>
</dbReference>
<evidence type="ECO:0000256" key="2">
    <source>
        <dbReference type="SAM" id="Coils"/>
    </source>
</evidence>
<comment type="subunit">
    <text evidence="1">Component of the NDC80 complex.</text>
</comment>
<comment type="function">
    <text evidence="1">Acts as a component of the essential kinetochore-associated NDC80 complex, which is required for chromosome segregation and spindle checkpoint activity.</text>
</comment>